<dbReference type="OrthoDB" id="6773658at2759"/>
<dbReference type="PANTHER" id="PTHR47027">
    <property type="entry name" value="REVERSE TRANSCRIPTASE DOMAIN-CONTAINING PROTEIN"/>
    <property type="match status" value="1"/>
</dbReference>
<evidence type="ECO:0000313" key="1">
    <source>
        <dbReference type="EMBL" id="CAG9826656.1"/>
    </source>
</evidence>
<dbReference type="Proteomes" id="UP001153709">
    <property type="component" value="Chromosome 1"/>
</dbReference>
<proteinExistence type="predicted"/>
<protein>
    <submittedName>
        <fullName evidence="1">Uncharacterized protein</fullName>
    </submittedName>
</protein>
<keyword evidence="2" id="KW-1185">Reference proteome</keyword>
<sequence length="134" mass="15728">MLQELYTATKRVGLKIFFSKTQFMTDLVHNKNISVEDKDIEPVDSYKYLGHEIRISRDNQTIELKRRINLAWAAFGKIKNIFRSTIPMCLKRKVINQFIFPVMTYGAETLTLTKITVSKLQIAERAMERKYFST</sequence>
<accession>A0A9N9X481</accession>
<reference evidence="1" key="1">
    <citation type="submission" date="2022-01" db="EMBL/GenBank/DDBJ databases">
        <authorList>
            <person name="King R."/>
        </authorList>
    </citation>
    <scope>NUCLEOTIDE SEQUENCE</scope>
</reference>
<name>A0A9N9X481_DIABA</name>
<evidence type="ECO:0000313" key="2">
    <source>
        <dbReference type="Proteomes" id="UP001153709"/>
    </source>
</evidence>
<dbReference type="EMBL" id="OU898276">
    <property type="protein sequence ID" value="CAG9826656.1"/>
    <property type="molecule type" value="Genomic_DNA"/>
</dbReference>
<dbReference type="PANTHER" id="PTHR47027:SF20">
    <property type="entry name" value="REVERSE TRANSCRIPTASE-LIKE PROTEIN WITH RNA-DIRECTED DNA POLYMERASE DOMAIN"/>
    <property type="match status" value="1"/>
</dbReference>
<dbReference type="AlphaFoldDB" id="A0A9N9X481"/>
<gene>
    <name evidence="1" type="ORF">DIABBA_LOCUS756</name>
</gene>
<organism evidence="1 2">
    <name type="scientific">Diabrotica balteata</name>
    <name type="common">Banded cucumber beetle</name>
    <dbReference type="NCBI Taxonomy" id="107213"/>
    <lineage>
        <taxon>Eukaryota</taxon>
        <taxon>Metazoa</taxon>
        <taxon>Ecdysozoa</taxon>
        <taxon>Arthropoda</taxon>
        <taxon>Hexapoda</taxon>
        <taxon>Insecta</taxon>
        <taxon>Pterygota</taxon>
        <taxon>Neoptera</taxon>
        <taxon>Endopterygota</taxon>
        <taxon>Coleoptera</taxon>
        <taxon>Polyphaga</taxon>
        <taxon>Cucujiformia</taxon>
        <taxon>Chrysomeloidea</taxon>
        <taxon>Chrysomelidae</taxon>
        <taxon>Galerucinae</taxon>
        <taxon>Diabroticina</taxon>
        <taxon>Diabroticites</taxon>
        <taxon>Diabrotica</taxon>
    </lineage>
</organism>